<dbReference type="GO" id="GO:0005524">
    <property type="term" value="F:ATP binding"/>
    <property type="evidence" value="ECO:0007669"/>
    <property type="project" value="UniProtKB-KW"/>
</dbReference>
<keyword evidence="4" id="KW-0808">Transferase</keyword>
<dbReference type="PANTHER" id="PTHR24421">
    <property type="entry name" value="NITRATE/NITRITE SENSOR PROTEIN NARX-RELATED"/>
    <property type="match status" value="1"/>
</dbReference>
<dbReference type="SUPFAM" id="SSF48452">
    <property type="entry name" value="TPR-like"/>
    <property type="match status" value="2"/>
</dbReference>
<accession>A0A1B9Y2I0</accession>
<organism evidence="11 12">
    <name type="scientific">Tenacibaculum soleae</name>
    <dbReference type="NCBI Taxonomy" id="447689"/>
    <lineage>
        <taxon>Bacteria</taxon>
        <taxon>Pseudomonadati</taxon>
        <taxon>Bacteroidota</taxon>
        <taxon>Flavobacteriia</taxon>
        <taxon>Flavobacteriales</taxon>
        <taxon>Flavobacteriaceae</taxon>
        <taxon>Tenacibaculum</taxon>
    </lineage>
</organism>
<feature type="transmembrane region" description="Helical" evidence="9">
    <location>
        <begin position="389"/>
        <end position="410"/>
    </location>
</feature>
<dbReference type="Proteomes" id="UP000093186">
    <property type="component" value="Unassembled WGS sequence"/>
</dbReference>
<sequence>MIKYLTLFLILITITVNSQNNSLRGVKSENEVKQIQKAFYLLNNNEEDKAYLIAKDSEEIFKSRYALMNKNIILAYYFNRKVAIDSSIIYAKKSLKFNTQGSDSIKARRKATVCNLLGKNYNVKGLYKESKKWYLQGIEEAQKYNEKYSYYANTHGLALVYYNERELEKALSFFKECLSYKEDKEITYGSYINMGMIYGELKNYKASDNYFKKAYNMSLIDNNTNAMVAILLNLGNNAQEQKQVSKAKEFYTETIKISKKQGFHQTKIEARIGLGNVYFFLKDYKNAQLSYGIALIGALELGLLAKQLKIYEKLKVLAIKRKNYKDAFYHNSKYFKIRDSINQLQKVEKINELEVRYETIKKEKEIDLLKKDQELQEFNLKKEKENKKFMLISFLILLVLVIGLLINYYLRLQAQSELNKKEKEINLQKVTTLYKEKELELIKANITGRDLERERIAQELHDSIGGNLAAIKLQLASSKISNPTYIKKVSIQVNDTYTQVRNISHSLVSDQKKGDVFCDEIEMYLNNIGDSSNIIASFTAHPKKKIDDLPQEIKTEVFKIIQELITNTLKHAKASFMELNVNLSDKKRLNIMFEDNGVGFNFYETKKGLGYLNIKNRLKKINGKLMVDSKKGRGTIINIEINKA</sequence>
<evidence type="ECO:0000313" key="11">
    <source>
        <dbReference type="EMBL" id="OCK44025.1"/>
    </source>
</evidence>
<proteinExistence type="predicted"/>
<evidence type="ECO:0000256" key="5">
    <source>
        <dbReference type="ARBA" id="ARBA00022741"/>
    </source>
</evidence>
<keyword evidence="8" id="KW-0902">Two-component regulatory system</keyword>
<dbReference type="InterPro" id="IPR003594">
    <property type="entry name" value="HATPase_dom"/>
</dbReference>
<dbReference type="GO" id="GO:0016020">
    <property type="term" value="C:membrane"/>
    <property type="evidence" value="ECO:0007669"/>
    <property type="project" value="InterPro"/>
</dbReference>
<evidence type="ECO:0000256" key="6">
    <source>
        <dbReference type="ARBA" id="ARBA00022777"/>
    </source>
</evidence>
<keyword evidence="9" id="KW-0812">Transmembrane</keyword>
<dbReference type="InterPro" id="IPR011712">
    <property type="entry name" value="Sig_transdc_His_kin_sub3_dim/P"/>
</dbReference>
<evidence type="ECO:0000256" key="1">
    <source>
        <dbReference type="ARBA" id="ARBA00000085"/>
    </source>
</evidence>
<dbReference type="PANTHER" id="PTHR24421:SF10">
    <property type="entry name" value="NITRATE_NITRITE SENSOR PROTEIN NARQ"/>
    <property type="match status" value="1"/>
</dbReference>
<dbReference type="EMBL" id="MAKX01000001">
    <property type="protein sequence ID" value="OCK44025.1"/>
    <property type="molecule type" value="Genomic_DNA"/>
</dbReference>
<dbReference type="STRING" id="447689.BA195_04850"/>
<dbReference type="SMART" id="SM00028">
    <property type="entry name" value="TPR"/>
    <property type="match status" value="5"/>
</dbReference>
<comment type="catalytic activity">
    <reaction evidence="1">
        <text>ATP + protein L-histidine = ADP + protein N-phospho-L-histidine.</text>
        <dbReference type="EC" id="2.7.13.3"/>
    </reaction>
</comment>
<keyword evidence="9" id="KW-0472">Membrane</keyword>
<dbReference type="InterPro" id="IPR050482">
    <property type="entry name" value="Sensor_HK_TwoCompSys"/>
</dbReference>
<evidence type="ECO:0000256" key="3">
    <source>
        <dbReference type="ARBA" id="ARBA00022553"/>
    </source>
</evidence>
<evidence type="ECO:0000259" key="10">
    <source>
        <dbReference type="PROSITE" id="PS50109"/>
    </source>
</evidence>
<dbReference type="Gene3D" id="3.30.565.10">
    <property type="entry name" value="Histidine kinase-like ATPase, C-terminal domain"/>
    <property type="match status" value="1"/>
</dbReference>
<dbReference type="AlphaFoldDB" id="A0A1B9Y2I0"/>
<dbReference type="InterPro" id="IPR019734">
    <property type="entry name" value="TPR_rpt"/>
</dbReference>
<dbReference type="GO" id="GO:0000155">
    <property type="term" value="F:phosphorelay sensor kinase activity"/>
    <property type="evidence" value="ECO:0007669"/>
    <property type="project" value="InterPro"/>
</dbReference>
<evidence type="ECO:0000313" key="12">
    <source>
        <dbReference type="Proteomes" id="UP000093186"/>
    </source>
</evidence>
<dbReference type="RefSeq" id="WP_068702990.1">
    <property type="nucleotide sequence ID" value="NZ_MAKX01000001.1"/>
</dbReference>
<comment type="caution">
    <text evidence="11">The sequence shown here is derived from an EMBL/GenBank/DDBJ whole genome shotgun (WGS) entry which is preliminary data.</text>
</comment>
<evidence type="ECO:0000256" key="8">
    <source>
        <dbReference type="ARBA" id="ARBA00023012"/>
    </source>
</evidence>
<keyword evidence="6" id="KW-0418">Kinase</keyword>
<dbReference type="Gene3D" id="1.20.5.1930">
    <property type="match status" value="1"/>
</dbReference>
<dbReference type="SUPFAM" id="SSF55874">
    <property type="entry name" value="ATPase domain of HSP90 chaperone/DNA topoisomerase II/histidine kinase"/>
    <property type="match status" value="1"/>
</dbReference>
<name>A0A1B9Y2I0_9FLAO</name>
<dbReference type="InterPro" id="IPR011990">
    <property type="entry name" value="TPR-like_helical_dom_sf"/>
</dbReference>
<dbReference type="Gene3D" id="1.25.40.10">
    <property type="entry name" value="Tetratricopeptide repeat domain"/>
    <property type="match status" value="2"/>
</dbReference>
<dbReference type="EC" id="2.7.13.3" evidence="2"/>
<dbReference type="OrthoDB" id="9778366at2"/>
<gene>
    <name evidence="11" type="ORF">BA195_04850</name>
</gene>
<dbReference type="PROSITE" id="PS50109">
    <property type="entry name" value="HIS_KIN"/>
    <property type="match status" value="1"/>
</dbReference>
<keyword evidence="9" id="KW-1133">Transmembrane helix</keyword>
<dbReference type="Pfam" id="PF02518">
    <property type="entry name" value="HATPase_c"/>
    <property type="match status" value="1"/>
</dbReference>
<evidence type="ECO:0000256" key="7">
    <source>
        <dbReference type="ARBA" id="ARBA00022840"/>
    </source>
</evidence>
<keyword evidence="3" id="KW-0597">Phosphoprotein</keyword>
<evidence type="ECO:0000256" key="2">
    <source>
        <dbReference type="ARBA" id="ARBA00012438"/>
    </source>
</evidence>
<evidence type="ECO:0000256" key="9">
    <source>
        <dbReference type="SAM" id="Phobius"/>
    </source>
</evidence>
<evidence type="ECO:0000256" key="4">
    <source>
        <dbReference type="ARBA" id="ARBA00022679"/>
    </source>
</evidence>
<dbReference type="CDD" id="cd16917">
    <property type="entry name" value="HATPase_UhpB-NarQ-NarX-like"/>
    <property type="match status" value="1"/>
</dbReference>
<dbReference type="GO" id="GO:0046983">
    <property type="term" value="F:protein dimerization activity"/>
    <property type="evidence" value="ECO:0007669"/>
    <property type="project" value="InterPro"/>
</dbReference>
<dbReference type="InterPro" id="IPR005467">
    <property type="entry name" value="His_kinase_dom"/>
</dbReference>
<keyword evidence="12" id="KW-1185">Reference proteome</keyword>
<dbReference type="InterPro" id="IPR036890">
    <property type="entry name" value="HATPase_C_sf"/>
</dbReference>
<keyword evidence="7" id="KW-0067">ATP-binding</keyword>
<feature type="domain" description="Histidine kinase" evidence="10">
    <location>
        <begin position="556"/>
        <end position="644"/>
    </location>
</feature>
<reference evidence="11 12" key="1">
    <citation type="submission" date="2016-06" db="EMBL/GenBank/DDBJ databases">
        <title>Draft Genome Sequence of Tenacibaculum soleae UCD-KL19.</title>
        <authorList>
            <person name="Eisen J.A."/>
            <person name="Coil D.A."/>
            <person name="Lujan K.M."/>
        </authorList>
    </citation>
    <scope>NUCLEOTIDE SEQUENCE [LARGE SCALE GENOMIC DNA]</scope>
    <source>
        <strain evidence="11 12">UCD-KL19</strain>
    </source>
</reference>
<protein>
    <recommendedName>
        <fullName evidence="2">histidine kinase</fullName>
        <ecNumber evidence="2">2.7.13.3</ecNumber>
    </recommendedName>
</protein>
<dbReference type="Pfam" id="PF13181">
    <property type="entry name" value="TPR_8"/>
    <property type="match status" value="2"/>
</dbReference>
<dbReference type="Pfam" id="PF07730">
    <property type="entry name" value="HisKA_3"/>
    <property type="match status" value="1"/>
</dbReference>
<keyword evidence="5" id="KW-0547">Nucleotide-binding</keyword>